<evidence type="ECO:0000313" key="6">
    <source>
        <dbReference type="EMBL" id="MXO71917.1"/>
    </source>
</evidence>
<dbReference type="PRINTS" id="PR00039">
    <property type="entry name" value="HTHLYSR"/>
</dbReference>
<dbReference type="SUPFAM" id="SSF46785">
    <property type="entry name" value="Winged helix' DNA-binding domain"/>
    <property type="match status" value="1"/>
</dbReference>
<dbReference type="Gene3D" id="1.10.10.10">
    <property type="entry name" value="Winged helix-like DNA-binding domain superfamily/Winged helix DNA-binding domain"/>
    <property type="match status" value="1"/>
</dbReference>
<dbReference type="InterPro" id="IPR036390">
    <property type="entry name" value="WH_DNA-bd_sf"/>
</dbReference>
<dbReference type="InterPro" id="IPR050389">
    <property type="entry name" value="LysR-type_TF"/>
</dbReference>
<dbReference type="OrthoDB" id="8339333at2"/>
<dbReference type="AlphaFoldDB" id="A0A844Z0K5"/>
<evidence type="ECO:0000256" key="2">
    <source>
        <dbReference type="ARBA" id="ARBA00023015"/>
    </source>
</evidence>
<name>A0A844Z0K5_9SPHN</name>
<evidence type="ECO:0000256" key="3">
    <source>
        <dbReference type="ARBA" id="ARBA00023125"/>
    </source>
</evidence>
<dbReference type="Gene3D" id="3.40.190.10">
    <property type="entry name" value="Periplasmic binding protein-like II"/>
    <property type="match status" value="2"/>
</dbReference>
<evidence type="ECO:0000256" key="4">
    <source>
        <dbReference type="ARBA" id="ARBA00023163"/>
    </source>
</evidence>
<keyword evidence="7" id="KW-1185">Reference proteome</keyword>
<dbReference type="Pfam" id="PF00126">
    <property type="entry name" value="HTH_1"/>
    <property type="match status" value="1"/>
</dbReference>
<organism evidence="6 7">
    <name type="scientific">Alteraurantiacibacter buctensis</name>
    <dbReference type="NCBI Taxonomy" id="1503981"/>
    <lineage>
        <taxon>Bacteria</taxon>
        <taxon>Pseudomonadati</taxon>
        <taxon>Pseudomonadota</taxon>
        <taxon>Alphaproteobacteria</taxon>
        <taxon>Sphingomonadales</taxon>
        <taxon>Erythrobacteraceae</taxon>
        <taxon>Alteraurantiacibacter</taxon>
    </lineage>
</organism>
<keyword evidence="4" id="KW-0804">Transcription</keyword>
<dbReference type="Pfam" id="PF03466">
    <property type="entry name" value="LysR_substrate"/>
    <property type="match status" value="1"/>
</dbReference>
<evidence type="ECO:0000256" key="1">
    <source>
        <dbReference type="ARBA" id="ARBA00009437"/>
    </source>
</evidence>
<evidence type="ECO:0000313" key="7">
    <source>
        <dbReference type="Proteomes" id="UP000466966"/>
    </source>
</evidence>
<dbReference type="PANTHER" id="PTHR30118:SF6">
    <property type="entry name" value="HTH-TYPE TRANSCRIPTIONAL REGULATOR LEUO"/>
    <property type="match status" value="1"/>
</dbReference>
<keyword evidence="2" id="KW-0805">Transcription regulation</keyword>
<evidence type="ECO:0000259" key="5">
    <source>
        <dbReference type="PROSITE" id="PS50931"/>
    </source>
</evidence>
<dbReference type="EMBL" id="WTYV01000003">
    <property type="protein sequence ID" value="MXO71917.1"/>
    <property type="molecule type" value="Genomic_DNA"/>
</dbReference>
<reference evidence="6 7" key="1">
    <citation type="submission" date="2019-12" db="EMBL/GenBank/DDBJ databases">
        <title>Genomic-based taxomic classification of the family Erythrobacteraceae.</title>
        <authorList>
            <person name="Xu L."/>
        </authorList>
    </citation>
    <scope>NUCLEOTIDE SEQUENCE [LARGE SCALE GENOMIC DNA]</scope>
    <source>
        <strain evidence="6 7">M0322</strain>
    </source>
</reference>
<dbReference type="SUPFAM" id="SSF53850">
    <property type="entry name" value="Periplasmic binding protein-like II"/>
    <property type="match status" value="1"/>
</dbReference>
<protein>
    <submittedName>
        <fullName evidence="6">LysR family transcriptional regulator</fullName>
    </submittedName>
</protein>
<dbReference type="InterPro" id="IPR005119">
    <property type="entry name" value="LysR_subst-bd"/>
</dbReference>
<gene>
    <name evidence="6" type="ORF">GRI99_09750</name>
</gene>
<sequence length="303" mass="33697">MRFKGLDLNLLVAFDALMTTRSVSRAAERVNLSQPAMSAALARLREFFGDDLLVLQGKRMHPTAFADELMPQVRKSLQQLESMLAKSPNFDPATSQRTFRIVTSDYVQASIIVPLVAELAAEAPSIQLDCQLPNLTIAEHLDEGSVDVVITPEYIVTGSHPSYELYREPQVVVGAAENPVLAKGSITAEEFEAAGHVAVVIGERPVASYADRQLEIMGIRRRIEVTTSVFTLVPWLLERTGRLAVLHERLVVQLEDRFAIRRVPVPYPVPPMKQMLCYNAGRSEDAGLLWLRGKIERIARTNP</sequence>
<dbReference type="PANTHER" id="PTHR30118">
    <property type="entry name" value="HTH-TYPE TRANSCRIPTIONAL REGULATOR LEUO-RELATED"/>
    <property type="match status" value="1"/>
</dbReference>
<comment type="caution">
    <text evidence="6">The sequence shown here is derived from an EMBL/GenBank/DDBJ whole genome shotgun (WGS) entry which is preliminary data.</text>
</comment>
<feature type="domain" description="HTH lysR-type" evidence="5">
    <location>
        <begin position="6"/>
        <end position="63"/>
    </location>
</feature>
<comment type="similarity">
    <text evidence="1">Belongs to the LysR transcriptional regulatory family.</text>
</comment>
<dbReference type="GO" id="GO:0003700">
    <property type="term" value="F:DNA-binding transcription factor activity"/>
    <property type="evidence" value="ECO:0007669"/>
    <property type="project" value="InterPro"/>
</dbReference>
<dbReference type="GO" id="GO:0003677">
    <property type="term" value="F:DNA binding"/>
    <property type="evidence" value="ECO:0007669"/>
    <property type="project" value="UniProtKB-KW"/>
</dbReference>
<dbReference type="Proteomes" id="UP000466966">
    <property type="component" value="Unassembled WGS sequence"/>
</dbReference>
<proteinExistence type="inferred from homology"/>
<keyword evidence="3" id="KW-0238">DNA-binding</keyword>
<dbReference type="InterPro" id="IPR036388">
    <property type="entry name" value="WH-like_DNA-bd_sf"/>
</dbReference>
<accession>A0A844Z0K5</accession>
<dbReference type="InterPro" id="IPR000847">
    <property type="entry name" value="LysR_HTH_N"/>
</dbReference>
<dbReference type="PROSITE" id="PS50931">
    <property type="entry name" value="HTH_LYSR"/>
    <property type="match status" value="1"/>
</dbReference>